<keyword evidence="4" id="KW-1185">Reference proteome</keyword>
<dbReference type="KEGG" id="sutt:SUTMEG_10270"/>
<dbReference type="Proteomes" id="UP000271003">
    <property type="component" value="Chromosome"/>
</dbReference>
<evidence type="ECO:0000313" key="3">
    <source>
        <dbReference type="EMBL" id="BBF23136.1"/>
    </source>
</evidence>
<dbReference type="AlphaFoldDB" id="A0A2Z6IEJ9"/>
<reference evidence="3 4" key="1">
    <citation type="journal article" date="2018" name="Int. J. Syst. Evol. Microbiol.">
        <title>Mesosutterella multiformis gen. nov., sp. nov., a member of the family Sutterellaceae and Sutterella megalosphaeroides sp. nov., isolated from human faeces.</title>
        <authorList>
            <person name="Sakamoto M."/>
            <person name="Ikeyama N."/>
            <person name="Kunihiro T."/>
            <person name="Iino T."/>
            <person name="Yuki M."/>
            <person name="Ohkuma M."/>
        </authorList>
    </citation>
    <scope>NUCLEOTIDE SEQUENCE [LARGE SCALE GENOMIC DNA]</scope>
    <source>
        <strain evidence="3 4">6FBBBH3</strain>
    </source>
</reference>
<protein>
    <submittedName>
        <fullName evidence="3">Uncharacterized protein</fullName>
    </submittedName>
</protein>
<keyword evidence="2" id="KW-0472">Membrane</keyword>
<evidence type="ECO:0000256" key="2">
    <source>
        <dbReference type="SAM" id="Phobius"/>
    </source>
</evidence>
<organism evidence="3 4">
    <name type="scientific">Sutterella megalosphaeroides</name>
    <dbReference type="NCBI Taxonomy" id="2494234"/>
    <lineage>
        <taxon>Bacteria</taxon>
        <taxon>Pseudomonadati</taxon>
        <taxon>Pseudomonadota</taxon>
        <taxon>Betaproteobacteria</taxon>
        <taxon>Burkholderiales</taxon>
        <taxon>Sutterellaceae</taxon>
        <taxon>Sutterella</taxon>
    </lineage>
</organism>
<accession>A0A2Z6IEJ9</accession>
<name>A0A2Z6IEJ9_9BURK</name>
<gene>
    <name evidence="3" type="ORF">SUTMEG_10270</name>
</gene>
<sequence>MRYSVIPSTVTTGTGVMSFMFFSSAALTHPIVATAAAVIIIAAFLFITRNSRVGGSAGGVLSEPVRARENPAGGPDGRAGRRKLFGLPELYAPKAGQG</sequence>
<evidence type="ECO:0000256" key="1">
    <source>
        <dbReference type="SAM" id="MobiDB-lite"/>
    </source>
</evidence>
<proteinExistence type="predicted"/>
<evidence type="ECO:0000313" key="4">
    <source>
        <dbReference type="Proteomes" id="UP000271003"/>
    </source>
</evidence>
<feature type="transmembrane region" description="Helical" evidence="2">
    <location>
        <begin position="20"/>
        <end position="47"/>
    </location>
</feature>
<feature type="region of interest" description="Disordered" evidence="1">
    <location>
        <begin position="56"/>
        <end position="82"/>
    </location>
</feature>
<keyword evidence="2" id="KW-0812">Transmembrane</keyword>
<dbReference type="EMBL" id="AP018786">
    <property type="protein sequence ID" value="BBF23136.1"/>
    <property type="molecule type" value="Genomic_DNA"/>
</dbReference>
<keyword evidence="2" id="KW-1133">Transmembrane helix</keyword>